<gene>
    <name evidence="1" type="ORF">EXN66_Car013698</name>
</gene>
<organism evidence="1 2">
    <name type="scientific">Channa argus</name>
    <name type="common">Northern snakehead</name>
    <name type="synonym">Ophicephalus argus</name>
    <dbReference type="NCBI Taxonomy" id="215402"/>
    <lineage>
        <taxon>Eukaryota</taxon>
        <taxon>Metazoa</taxon>
        <taxon>Chordata</taxon>
        <taxon>Craniata</taxon>
        <taxon>Vertebrata</taxon>
        <taxon>Euteleostomi</taxon>
        <taxon>Actinopterygii</taxon>
        <taxon>Neopterygii</taxon>
        <taxon>Teleostei</taxon>
        <taxon>Neoteleostei</taxon>
        <taxon>Acanthomorphata</taxon>
        <taxon>Anabantaria</taxon>
        <taxon>Anabantiformes</taxon>
        <taxon>Channoidei</taxon>
        <taxon>Channidae</taxon>
        <taxon>Channa</taxon>
    </lineage>
</organism>
<protein>
    <submittedName>
        <fullName evidence="1">Uncharacterized protein</fullName>
    </submittedName>
</protein>
<proteinExistence type="predicted"/>
<evidence type="ECO:0000313" key="1">
    <source>
        <dbReference type="EMBL" id="KAF3698017.1"/>
    </source>
</evidence>
<reference evidence="1 2" key="1">
    <citation type="submission" date="2019-02" db="EMBL/GenBank/DDBJ databases">
        <title>Opniocepnalus argus genome.</title>
        <authorList>
            <person name="Zhou C."/>
            <person name="Xiao S."/>
        </authorList>
    </citation>
    <scope>NUCLEOTIDE SEQUENCE [LARGE SCALE GENOMIC DNA]</scope>
    <source>
        <strain evidence="1">OARG1902GOOAL</strain>
        <tissue evidence="1">Muscle</tissue>
    </source>
</reference>
<keyword evidence="2" id="KW-1185">Reference proteome</keyword>
<dbReference type="EMBL" id="CM015724">
    <property type="protein sequence ID" value="KAF3698017.1"/>
    <property type="molecule type" value="Genomic_DNA"/>
</dbReference>
<evidence type="ECO:0000313" key="2">
    <source>
        <dbReference type="Proteomes" id="UP000503349"/>
    </source>
</evidence>
<accession>A0A6G1Q681</accession>
<reference evidence="2" key="2">
    <citation type="submission" date="2019-02" db="EMBL/GenBank/DDBJ databases">
        <title>Opniocepnalus argus Var Kimnra genome.</title>
        <authorList>
            <person name="Zhou C."/>
            <person name="Xiao S."/>
        </authorList>
    </citation>
    <scope>NUCLEOTIDE SEQUENCE [LARGE SCALE GENOMIC DNA]</scope>
</reference>
<name>A0A6G1Q681_CHAAH</name>
<dbReference type="AlphaFoldDB" id="A0A6G1Q681"/>
<dbReference type="Proteomes" id="UP000503349">
    <property type="component" value="Chromosome 13"/>
</dbReference>
<sequence length="49" mass="5499">MSGWLGFCPLGGREAFYYCDNTSGSAFRHQRWIGQGRKQLLSCSVLVNT</sequence>